<organism evidence="3 4">
    <name type="scientific">Citrus unshiu</name>
    <name type="common">Satsuma mandarin</name>
    <name type="synonym">Citrus nobilis var. unshiu</name>
    <dbReference type="NCBI Taxonomy" id="55188"/>
    <lineage>
        <taxon>Eukaryota</taxon>
        <taxon>Viridiplantae</taxon>
        <taxon>Streptophyta</taxon>
        <taxon>Embryophyta</taxon>
        <taxon>Tracheophyta</taxon>
        <taxon>Spermatophyta</taxon>
        <taxon>Magnoliopsida</taxon>
        <taxon>eudicotyledons</taxon>
        <taxon>Gunneridae</taxon>
        <taxon>Pentapetalae</taxon>
        <taxon>rosids</taxon>
        <taxon>malvids</taxon>
        <taxon>Sapindales</taxon>
        <taxon>Rutaceae</taxon>
        <taxon>Aurantioideae</taxon>
        <taxon>Citrus</taxon>
    </lineage>
</organism>
<feature type="repeat" description="PPR" evidence="2">
    <location>
        <begin position="143"/>
        <end position="177"/>
    </location>
</feature>
<dbReference type="Proteomes" id="UP000236630">
    <property type="component" value="Unassembled WGS sequence"/>
</dbReference>
<dbReference type="PANTHER" id="PTHR47926">
    <property type="entry name" value="PENTATRICOPEPTIDE REPEAT-CONTAINING PROTEIN"/>
    <property type="match status" value="1"/>
</dbReference>
<dbReference type="InterPro" id="IPR002885">
    <property type="entry name" value="PPR_rpt"/>
</dbReference>
<dbReference type="InterPro" id="IPR046848">
    <property type="entry name" value="E_motif"/>
</dbReference>
<feature type="repeat" description="PPR" evidence="2">
    <location>
        <begin position="280"/>
        <end position="314"/>
    </location>
</feature>
<dbReference type="InterPro" id="IPR046960">
    <property type="entry name" value="PPR_At4g14850-like_plant"/>
</dbReference>
<evidence type="ECO:0008006" key="5">
    <source>
        <dbReference type="Google" id="ProtNLM"/>
    </source>
</evidence>
<evidence type="ECO:0000256" key="2">
    <source>
        <dbReference type="PROSITE-ProRule" id="PRU00708"/>
    </source>
</evidence>
<dbReference type="GO" id="GO:0009451">
    <property type="term" value="P:RNA modification"/>
    <property type="evidence" value="ECO:0007669"/>
    <property type="project" value="InterPro"/>
</dbReference>
<dbReference type="EMBL" id="BDQV01000145">
    <property type="protein sequence ID" value="GAY56810.1"/>
    <property type="molecule type" value="Genomic_DNA"/>
</dbReference>
<proteinExistence type="predicted"/>
<comment type="caution">
    <text evidence="3">The sequence shown here is derived from an EMBL/GenBank/DDBJ whole genome shotgun (WGS) entry which is preliminary data.</text>
</comment>
<dbReference type="FunFam" id="1.25.40.10:FF:000184">
    <property type="entry name" value="Pentatricopeptide repeat-containing protein, chloroplastic"/>
    <property type="match status" value="1"/>
</dbReference>
<dbReference type="PROSITE" id="PS51375">
    <property type="entry name" value="PPR"/>
    <property type="match status" value="2"/>
</dbReference>
<evidence type="ECO:0000313" key="3">
    <source>
        <dbReference type="EMBL" id="GAY56810.1"/>
    </source>
</evidence>
<gene>
    <name evidence="3" type="ORF">CUMW_174730</name>
</gene>
<accession>A0A2H5PWQ6</accession>
<dbReference type="AlphaFoldDB" id="A0A2H5PWQ6"/>
<dbReference type="NCBIfam" id="TIGR00756">
    <property type="entry name" value="PPR"/>
    <property type="match status" value="5"/>
</dbReference>
<dbReference type="GO" id="GO:0003723">
    <property type="term" value="F:RNA binding"/>
    <property type="evidence" value="ECO:0007669"/>
    <property type="project" value="InterPro"/>
</dbReference>
<sequence>MPPHSSEFLLQLLQRFIKNSSQIKQIHALVTTHTPQDSENYKLTLLYNTLIRAYLNINQPHKSLLVFTRMLSCQAHPNALTFPSLIKAASFSPSLSSLTLHSQAIKCGVLADSFVGTSLVKLYSQMDYLCNARLVFDEIPSPCIVACNAMIGGYVKNGDMDSAILLFENMLKRDVVSWTSIINGFVRNGCFGEAICLFKNMMGNVNLVRPTEATYVSVLSSCAGLVNEGGLYLGKQVHGYILRNEIVLSVFMGTALIDLYGKVGSLERAIRVFKSMVIKDVCTWNAMISSLASNSREKEALVMFDEMKEKGLRANEITFVAVLTACARAQLVELGLELFHSMLGKFEVVPIMEHYGCVVDLLGRAGLLSEAKEFMRSMPFEPDASVLGALLGACKIHGAVDLCHEVGRRLLELQPKHCGRYVVLSNIHAGLERWNHATDLRKAMVEAGIRKIPAYSLIEAS</sequence>
<dbReference type="PANTHER" id="PTHR47926:SF348">
    <property type="entry name" value="PENTATRICOPEPTIDE REPEAT-CONTAINING PROTEIN"/>
    <property type="match status" value="1"/>
</dbReference>
<keyword evidence="1" id="KW-0677">Repeat</keyword>
<name>A0A2H5PWQ6_CITUN</name>
<reference evidence="3 4" key="1">
    <citation type="journal article" date="2017" name="Front. Genet.">
        <title>Draft sequencing of the heterozygous diploid genome of Satsuma (Citrus unshiu Marc.) using a hybrid assembly approach.</title>
        <authorList>
            <person name="Shimizu T."/>
            <person name="Tanizawa Y."/>
            <person name="Mochizuki T."/>
            <person name="Nagasaki H."/>
            <person name="Yoshioka T."/>
            <person name="Toyoda A."/>
            <person name="Fujiyama A."/>
            <person name="Kaminuma E."/>
            <person name="Nakamura Y."/>
        </authorList>
    </citation>
    <scope>NUCLEOTIDE SEQUENCE [LARGE SCALE GENOMIC DNA]</scope>
    <source>
        <strain evidence="4">cv. Miyagawa wase</strain>
    </source>
</reference>
<dbReference type="Pfam" id="PF01535">
    <property type="entry name" value="PPR"/>
    <property type="match status" value="2"/>
</dbReference>
<protein>
    <recommendedName>
        <fullName evidence="5">Pentacotripeptide-repeat region of PRORP domain-containing protein</fullName>
    </recommendedName>
</protein>
<evidence type="ECO:0000313" key="4">
    <source>
        <dbReference type="Proteomes" id="UP000236630"/>
    </source>
</evidence>
<keyword evidence="4" id="KW-1185">Reference proteome</keyword>
<dbReference type="Pfam" id="PF20431">
    <property type="entry name" value="E_motif"/>
    <property type="match status" value="1"/>
</dbReference>
<dbReference type="InterPro" id="IPR011990">
    <property type="entry name" value="TPR-like_helical_dom_sf"/>
</dbReference>
<dbReference type="Gene3D" id="1.25.40.10">
    <property type="entry name" value="Tetratricopeptide repeat domain"/>
    <property type="match status" value="4"/>
</dbReference>
<dbReference type="Pfam" id="PF13812">
    <property type="entry name" value="PPR_3"/>
    <property type="match status" value="1"/>
</dbReference>
<evidence type="ECO:0000256" key="1">
    <source>
        <dbReference type="ARBA" id="ARBA00022737"/>
    </source>
</evidence>
<dbReference type="Pfam" id="PF13041">
    <property type="entry name" value="PPR_2"/>
    <property type="match status" value="2"/>
</dbReference>